<dbReference type="Pfam" id="PF00156">
    <property type="entry name" value="Pribosyltran"/>
    <property type="match status" value="1"/>
</dbReference>
<proteinExistence type="inferred from homology"/>
<dbReference type="Gene3D" id="3.40.50.2020">
    <property type="match status" value="1"/>
</dbReference>
<evidence type="ECO:0000313" key="5">
    <source>
        <dbReference type="Proteomes" id="UP000681162"/>
    </source>
</evidence>
<dbReference type="InterPro" id="IPR036770">
    <property type="entry name" value="Ankyrin_rpt-contain_sf"/>
</dbReference>
<evidence type="ECO:0000256" key="2">
    <source>
        <dbReference type="SAM" id="Coils"/>
    </source>
</evidence>
<sequence>MLGKIIGGVIGSIFGPAGAVAGAVIGHQFDKDNTNSTTTRSSVSLFNEKLLRGPYYVKGDTFALSLYFPVSVDRELHNTDIFSSAISDMKFHYKNGGIPLFADSIIWFIQKTEIQSEIDCIVTCPTSTIRAKQPLELIASKVSELTSIPYYKVLMKDNQPAKQMGYEGRKESARSIRLSDSNSIKGKRVLLIDDIITSGSTMRVSTERLLEGGAIEVLTLAVLSTADAFVPDKLELHPKSMSTNKTLSQRIKDSAVTLYYIYEDGKGHYVYYPEYEVYRKKQAQINEEYRKQQEQMRREEVQRKKEEAKKEADKRLEFENQIRGQLSNALITGDRNEFVHLLKHGVRLNDHQVLELALHIQRFEMVKLYIDRFPSELHKHEVLFACLESDMQIDTVKFCTEAWHSKVRRDAIIKAVNEGRINVVMKMKDLNFNFSVKDNMGYSLVEIARKMGHINLANYLRNNIR</sequence>
<organism evidence="4 5">
    <name type="scientific">Paenibacillus antibioticophila</name>
    <dbReference type="NCBI Taxonomy" id="1274374"/>
    <lineage>
        <taxon>Bacteria</taxon>
        <taxon>Bacillati</taxon>
        <taxon>Bacillota</taxon>
        <taxon>Bacilli</taxon>
        <taxon>Bacillales</taxon>
        <taxon>Paenibacillaceae</taxon>
        <taxon>Paenibacillus</taxon>
    </lineage>
</organism>
<keyword evidence="5" id="KW-1185">Reference proteome</keyword>
<accession>A0A919XRU4</accession>
<evidence type="ECO:0000313" key="4">
    <source>
        <dbReference type="EMBL" id="GIO35745.1"/>
    </source>
</evidence>
<feature type="domain" description="Phosphoribosyltransferase" evidence="3">
    <location>
        <begin position="161"/>
        <end position="223"/>
    </location>
</feature>
<keyword evidence="2" id="KW-0175">Coiled coil</keyword>
<dbReference type="InterPro" id="IPR000836">
    <property type="entry name" value="PRTase_dom"/>
</dbReference>
<dbReference type="PANTHER" id="PTHR47505">
    <property type="entry name" value="DNA UTILIZATION PROTEIN YHGH"/>
    <property type="match status" value="1"/>
</dbReference>
<comment type="caution">
    <text evidence="4">The sequence shown here is derived from an EMBL/GenBank/DDBJ whole genome shotgun (WGS) entry which is preliminary data.</text>
</comment>
<name>A0A919XRU4_9BACL</name>
<dbReference type="Gene3D" id="1.25.40.20">
    <property type="entry name" value="Ankyrin repeat-containing domain"/>
    <property type="match status" value="1"/>
</dbReference>
<dbReference type="CDD" id="cd06223">
    <property type="entry name" value="PRTases_typeI"/>
    <property type="match status" value="1"/>
</dbReference>
<evidence type="ECO:0000259" key="3">
    <source>
        <dbReference type="Pfam" id="PF00156"/>
    </source>
</evidence>
<reference evidence="4 5" key="1">
    <citation type="submission" date="2021-03" db="EMBL/GenBank/DDBJ databases">
        <title>Antimicrobial resistance genes in bacteria isolated from Japanese honey, and their potential for conferring macrolide and lincosamide resistance in the American foulbrood pathogen Paenibacillus larvae.</title>
        <authorList>
            <person name="Okamoto M."/>
            <person name="Kumagai M."/>
            <person name="Kanamori H."/>
            <person name="Takamatsu D."/>
        </authorList>
    </citation>
    <scope>NUCLEOTIDE SEQUENCE [LARGE SCALE GENOMIC DNA]</scope>
    <source>
        <strain evidence="4 5">J41TS12</strain>
    </source>
</reference>
<dbReference type="InterPro" id="IPR051910">
    <property type="entry name" value="ComF/GntX_DNA_util-trans"/>
</dbReference>
<feature type="coiled-coil region" evidence="2">
    <location>
        <begin position="275"/>
        <end position="321"/>
    </location>
</feature>
<dbReference type="EMBL" id="BORR01000002">
    <property type="protein sequence ID" value="GIO35745.1"/>
    <property type="molecule type" value="Genomic_DNA"/>
</dbReference>
<gene>
    <name evidence="4" type="ORF">J41TS12_06060</name>
</gene>
<dbReference type="AlphaFoldDB" id="A0A919XRU4"/>
<dbReference type="PANTHER" id="PTHR47505:SF1">
    <property type="entry name" value="DNA UTILIZATION PROTEIN YHGH"/>
    <property type="match status" value="1"/>
</dbReference>
<dbReference type="SUPFAM" id="SSF53271">
    <property type="entry name" value="PRTase-like"/>
    <property type="match status" value="1"/>
</dbReference>
<dbReference type="RefSeq" id="WP_212938150.1">
    <property type="nucleotide sequence ID" value="NZ_BORR01000002.1"/>
</dbReference>
<protein>
    <recommendedName>
        <fullName evidence="3">Phosphoribosyltransferase domain-containing protein</fullName>
    </recommendedName>
</protein>
<dbReference type="Proteomes" id="UP000681162">
    <property type="component" value="Unassembled WGS sequence"/>
</dbReference>
<dbReference type="SUPFAM" id="SSF48403">
    <property type="entry name" value="Ankyrin repeat"/>
    <property type="match status" value="1"/>
</dbReference>
<dbReference type="InterPro" id="IPR029057">
    <property type="entry name" value="PRTase-like"/>
</dbReference>
<evidence type="ECO:0000256" key="1">
    <source>
        <dbReference type="ARBA" id="ARBA00008007"/>
    </source>
</evidence>
<comment type="similarity">
    <text evidence="1">Belongs to the ComF/GntX family.</text>
</comment>